<dbReference type="RefSeq" id="XP_026661659.2">
    <property type="nucleotide sequence ID" value="XM_026805858.2"/>
</dbReference>
<accession>A0A8B8J6C5</accession>
<dbReference type="GO" id="GO:0006281">
    <property type="term" value="P:DNA repair"/>
    <property type="evidence" value="ECO:0007669"/>
    <property type="project" value="TreeGrafter"/>
</dbReference>
<protein>
    <submittedName>
        <fullName evidence="3">Uncharacterized protein LOC103710189 isoform X1</fullName>
    </submittedName>
</protein>
<dbReference type="Gene3D" id="2.40.50.140">
    <property type="entry name" value="Nucleic acid-binding proteins"/>
    <property type="match status" value="1"/>
</dbReference>
<dbReference type="PANTHER" id="PTHR33962">
    <property type="entry name" value="RECQ-MEDIATED GENOME INSTABILITY PROTEIN 2 RMI2"/>
    <property type="match status" value="1"/>
</dbReference>
<dbReference type="GO" id="GO:0016607">
    <property type="term" value="C:nuclear speck"/>
    <property type="evidence" value="ECO:0007669"/>
    <property type="project" value="TreeGrafter"/>
</dbReference>
<gene>
    <name evidence="3" type="primary">LOC103710189</name>
</gene>
<reference evidence="2" key="1">
    <citation type="journal article" date="2019" name="Nat. Commun.">
        <title>Genome-wide association mapping of date palm fruit traits.</title>
        <authorList>
            <person name="Hazzouri K.M."/>
            <person name="Gros-Balthazard M."/>
            <person name="Flowers J.M."/>
            <person name="Copetti D."/>
            <person name="Lemansour A."/>
            <person name="Lebrun M."/>
            <person name="Masmoudi K."/>
            <person name="Ferrand S."/>
            <person name="Dhar M.I."/>
            <person name="Fresquez Z.A."/>
            <person name="Rosas U."/>
            <person name="Zhang J."/>
            <person name="Talag J."/>
            <person name="Lee S."/>
            <person name="Kudrna D."/>
            <person name="Powell R.F."/>
            <person name="Leitch I.J."/>
            <person name="Krueger R.R."/>
            <person name="Wing R.A."/>
            <person name="Amiri K.M.A."/>
            <person name="Purugganan M.D."/>
        </authorList>
    </citation>
    <scope>NUCLEOTIDE SEQUENCE [LARGE SCALE GENOMIC DNA]</scope>
    <source>
        <strain evidence="2">cv. Khalas</strain>
    </source>
</reference>
<reference evidence="3" key="2">
    <citation type="submission" date="2025-08" db="UniProtKB">
        <authorList>
            <consortium name="RefSeq"/>
        </authorList>
    </citation>
    <scope>IDENTIFICATION</scope>
    <source>
        <tissue evidence="3">Young leaves</tissue>
    </source>
</reference>
<dbReference type="Pfam" id="PF16100">
    <property type="entry name" value="RMI2"/>
    <property type="match status" value="1"/>
</dbReference>
<evidence type="ECO:0000256" key="1">
    <source>
        <dbReference type="SAM" id="MobiDB-lite"/>
    </source>
</evidence>
<dbReference type="Proteomes" id="UP000228380">
    <property type="component" value="Chromosome 16"/>
</dbReference>
<evidence type="ECO:0000313" key="2">
    <source>
        <dbReference type="Proteomes" id="UP000228380"/>
    </source>
</evidence>
<name>A0A8B8J6C5_PHODC</name>
<sequence length="151" mass="16761">MEYLEPGREVLGFQNPSPSGHGLQPRSAEALVLPAKRRSPDYLLPFRHDPLRHPLPARLASGCEEGRFVLDDGSDVIELGMCSESGSQEWKTGMYVMVVGHFVAAPAQSGGLPLIKVVHKIVDLSGYPDREAMWHFEVIEAYKLFYVPSVE</sequence>
<evidence type="ECO:0000313" key="3">
    <source>
        <dbReference type="RefSeq" id="XP_026661659.2"/>
    </source>
</evidence>
<dbReference type="GO" id="GO:0043007">
    <property type="term" value="P:maintenance of rDNA"/>
    <property type="evidence" value="ECO:0007669"/>
    <property type="project" value="TreeGrafter"/>
</dbReference>
<dbReference type="InterPro" id="IPR012340">
    <property type="entry name" value="NA-bd_OB-fold"/>
</dbReference>
<dbReference type="GO" id="GO:0005829">
    <property type="term" value="C:cytosol"/>
    <property type="evidence" value="ECO:0007669"/>
    <property type="project" value="TreeGrafter"/>
</dbReference>
<dbReference type="PANTHER" id="PTHR33962:SF1">
    <property type="entry name" value="RECQ-MEDIATED GENOME INSTABILITY PROTEIN 2"/>
    <property type="match status" value="1"/>
</dbReference>
<feature type="region of interest" description="Disordered" evidence="1">
    <location>
        <begin position="1"/>
        <end position="27"/>
    </location>
</feature>
<proteinExistence type="predicted"/>
<dbReference type="OrthoDB" id="59690at2759"/>
<organism evidence="2 3">
    <name type="scientific">Phoenix dactylifera</name>
    <name type="common">Date palm</name>
    <dbReference type="NCBI Taxonomy" id="42345"/>
    <lineage>
        <taxon>Eukaryota</taxon>
        <taxon>Viridiplantae</taxon>
        <taxon>Streptophyta</taxon>
        <taxon>Embryophyta</taxon>
        <taxon>Tracheophyta</taxon>
        <taxon>Spermatophyta</taxon>
        <taxon>Magnoliopsida</taxon>
        <taxon>Liliopsida</taxon>
        <taxon>Arecaceae</taxon>
        <taxon>Coryphoideae</taxon>
        <taxon>Phoeniceae</taxon>
        <taxon>Phoenix</taxon>
    </lineage>
</organism>
<keyword evidence="2" id="KW-1185">Reference proteome</keyword>
<dbReference type="GO" id="GO:0033045">
    <property type="term" value="P:regulation of sister chromatid segregation"/>
    <property type="evidence" value="ECO:0007669"/>
    <property type="project" value="TreeGrafter"/>
</dbReference>
<dbReference type="GO" id="GO:2000042">
    <property type="term" value="P:negative regulation of double-strand break repair via homologous recombination"/>
    <property type="evidence" value="ECO:0007669"/>
    <property type="project" value="TreeGrafter"/>
</dbReference>
<dbReference type="GeneID" id="103710189"/>
<dbReference type="InterPro" id="IPR032245">
    <property type="entry name" value="RMI2"/>
</dbReference>
<dbReference type="AlphaFoldDB" id="A0A8B8J6C5"/>